<dbReference type="RefSeq" id="WP_011583428.1">
    <property type="nucleotide sequence ID" value="NC_008255.1"/>
</dbReference>
<feature type="transmembrane region" description="Helical" evidence="6">
    <location>
        <begin position="242"/>
        <end position="261"/>
    </location>
</feature>
<feature type="transmembrane region" description="Helical" evidence="6">
    <location>
        <begin position="421"/>
        <end position="439"/>
    </location>
</feature>
<dbReference type="InterPro" id="IPR002797">
    <property type="entry name" value="Polysacc_synth"/>
</dbReference>
<evidence type="ECO:0000256" key="5">
    <source>
        <dbReference type="ARBA" id="ARBA00023136"/>
    </source>
</evidence>
<keyword evidence="8" id="KW-1185">Reference proteome</keyword>
<keyword evidence="3 6" id="KW-0812">Transmembrane</keyword>
<evidence type="ECO:0000313" key="8">
    <source>
        <dbReference type="Proteomes" id="UP000001822"/>
    </source>
</evidence>
<feature type="transmembrane region" description="Helical" evidence="6">
    <location>
        <begin position="281"/>
        <end position="307"/>
    </location>
</feature>
<evidence type="ECO:0000256" key="2">
    <source>
        <dbReference type="ARBA" id="ARBA00022475"/>
    </source>
</evidence>
<keyword evidence="4 6" id="KW-1133">Transmembrane helix</keyword>
<keyword evidence="2" id="KW-1003">Cell membrane</keyword>
<dbReference type="InterPro" id="IPR050833">
    <property type="entry name" value="Poly_Biosynth_Transport"/>
</dbReference>
<accession>A0A6N4SM37</accession>
<feature type="transmembrane region" description="Helical" evidence="6">
    <location>
        <begin position="451"/>
        <end position="470"/>
    </location>
</feature>
<organism evidence="7 8">
    <name type="scientific">Cytophaga hutchinsonii (strain ATCC 33406 / DSM 1761 / CIP 103989 / NBRC 15051 / NCIMB 9469 / D465)</name>
    <dbReference type="NCBI Taxonomy" id="269798"/>
    <lineage>
        <taxon>Bacteria</taxon>
        <taxon>Pseudomonadati</taxon>
        <taxon>Bacteroidota</taxon>
        <taxon>Cytophagia</taxon>
        <taxon>Cytophagales</taxon>
        <taxon>Cytophagaceae</taxon>
        <taxon>Cytophaga</taxon>
    </lineage>
</organism>
<dbReference type="Proteomes" id="UP000001822">
    <property type="component" value="Chromosome"/>
</dbReference>
<sequence length="506" mass="57133">MSLLKKLAGQTALYGLSSMIGRAINFLLVPVYTALLLPAEYGIVTELYAYAAFFNILYLLGMETTYFRFANKEGADEPHIFNHVNTQVLFGSFIISAIIFLATPAIAAHLSSGNAQKTAADFSAYIYYVVLILFTDAALSIAFARLRMKNKAFWFASVKLMNIGVTVLLNVILLWGIPLLLVSDSVSQSTKEFILNWYDPDDLVSYIFLSNLIANLLQLPFLLKAFTGFKFVWDKYLYKPMLVYALPLMVMGMAGMINEMLDRLILRELLPDDFYPGSSKLHALGVYGACYKLSMFMTLAIQAFRYAAEPFFFSRASDKNSPQLFADIMKWFVLVCLLILIVVSLNLEWIKHFLNERYWEGLGIVPVLLLANLFLGVYYNLAIWFKLTDKTYWGIYISLFGATVTIAGNIVLIPVLGYMGAAYVTLFCYASMAICSYVLGNKYYPIPYQTVKIVIWIISAAALICLLRYVQVAESMINLLINNLIILIWLGVIFLIEKRTNRSKAS</sequence>
<feature type="transmembrane region" description="Helical" evidence="6">
    <location>
        <begin position="362"/>
        <end position="381"/>
    </location>
</feature>
<protein>
    <submittedName>
        <fullName evidence="7">Polysaccharide biosynthesis protein permease component</fullName>
    </submittedName>
</protein>
<feature type="transmembrane region" description="Helical" evidence="6">
    <location>
        <begin position="476"/>
        <end position="496"/>
    </location>
</feature>
<feature type="transmembrane region" description="Helical" evidence="6">
    <location>
        <begin position="88"/>
        <end position="110"/>
    </location>
</feature>
<gene>
    <name evidence="7" type="primary">cap</name>
    <name evidence="7" type="ordered locus">CHU_0018</name>
</gene>
<feature type="transmembrane region" description="Helical" evidence="6">
    <location>
        <begin position="393"/>
        <end position="415"/>
    </location>
</feature>
<feature type="transmembrane region" description="Helical" evidence="6">
    <location>
        <begin position="125"/>
        <end position="148"/>
    </location>
</feature>
<dbReference type="OrthoDB" id="9814608at2"/>
<dbReference type="AlphaFoldDB" id="A0A6N4SM37"/>
<comment type="subcellular location">
    <subcellularLocation>
        <location evidence="1">Cell membrane</location>
        <topology evidence="1">Multi-pass membrane protein</topology>
    </subcellularLocation>
</comment>
<evidence type="ECO:0000256" key="6">
    <source>
        <dbReference type="SAM" id="Phobius"/>
    </source>
</evidence>
<dbReference type="Pfam" id="PF01943">
    <property type="entry name" value="Polysacc_synt"/>
    <property type="match status" value="1"/>
</dbReference>
<proteinExistence type="predicted"/>
<reference evidence="7 8" key="1">
    <citation type="journal article" date="2007" name="Appl. Environ. Microbiol.">
        <title>Genome sequence of the cellulolytic gliding bacterium Cytophaga hutchinsonii.</title>
        <authorList>
            <person name="Xie G."/>
            <person name="Bruce D.C."/>
            <person name="Challacombe J.F."/>
            <person name="Chertkov O."/>
            <person name="Detter J.C."/>
            <person name="Gilna P."/>
            <person name="Han C.S."/>
            <person name="Lucas S."/>
            <person name="Misra M."/>
            <person name="Myers G.L."/>
            <person name="Richardson P."/>
            <person name="Tapia R."/>
            <person name="Thayer N."/>
            <person name="Thompson L.S."/>
            <person name="Brettin T.S."/>
            <person name="Henrissat B."/>
            <person name="Wilson D.B."/>
            <person name="McBride M.J."/>
        </authorList>
    </citation>
    <scope>NUCLEOTIDE SEQUENCE [LARGE SCALE GENOMIC DNA]</scope>
    <source>
        <strain evidence="8">ATCC 33406 / DSM 1761 / CIP 103989 / NBRC 15051 / NCIMB 9469 / D465</strain>
    </source>
</reference>
<dbReference type="EMBL" id="CP000383">
    <property type="protein sequence ID" value="ABG57312.1"/>
    <property type="molecule type" value="Genomic_DNA"/>
</dbReference>
<dbReference type="KEGG" id="chu:CHU_0018"/>
<feature type="transmembrane region" description="Helical" evidence="6">
    <location>
        <begin position="203"/>
        <end position="222"/>
    </location>
</feature>
<evidence type="ECO:0000256" key="1">
    <source>
        <dbReference type="ARBA" id="ARBA00004651"/>
    </source>
</evidence>
<feature type="transmembrane region" description="Helical" evidence="6">
    <location>
        <begin position="47"/>
        <end position="67"/>
    </location>
</feature>
<evidence type="ECO:0000313" key="7">
    <source>
        <dbReference type="EMBL" id="ABG57312.1"/>
    </source>
</evidence>
<feature type="transmembrane region" description="Helical" evidence="6">
    <location>
        <begin position="328"/>
        <end position="350"/>
    </location>
</feature>
<evidence type="ECO:0000256" key="3">
    <source>
        <dbReference type="ARBA" id="ARBA00022692"/>
    </source>
</evidence>
<dbReference type="PANTHER" id="PTHR30250:SF11">
    <property type="entry name" value="O-ANTIGEN TRANSPORTER-RELATED"/>
    <property type="match status" value="1"/>
</dbReference>
<feature type="transmembrane region" description="Helical" evidence="6">
    <location>
        <begin position="160"/>
        <end position="183"/>
    </location>
</feature>
<dbReference type="PANTHER" id="PTHR30250">
    <property type="entry name" value="PST FAMILY PREDICTED COLANIC ACID TRANSPORTER"/>
    <property type="match status" value="1"/>
</dbReference>
<dbReference type="GO" id="GO:0005886">
    <property type="term" value="C:plasma membrane"/>
    <property type="evidence" value="ECO:0007669"/>
    <property type="project" value="UniProtKB-SubCell"/>
</dbReference>
<evidence type="ECO:0000256" key="4">
    <source>
        <dbReference type="ARBA" id="ARBA00022989"/>
    </source>
</evidence>
<name>A0A6N4SM37_CYTH3</name>
<feature type="transmembrane region" description="Helical" evidence="6">
    <location>
        <begin position="12"/>
        <end position="35"/>
    </location>
</feature>
<keyword evidence="5 6" id="KW-0472">Membrane</keyword>